<evidence type="ECO:0000256" key="1">
    <source>
        <dbReference type="SAM" id="MobiDB-lite"/>
    </source>
</evidence>
<organism evidence="3 4">
    <name type="scientific">Salix dunnii</name>
    <dbReference type="NCBI Taxonomy" id="1413687"/>
    <lineage>
        <taxon>Eukaryota</taxon>
        <taxon>Viridiplantae</taxon>
        <taxon>Streptophyta</taxon>
        <taxon>Embryophyta</taxon>
        <taxon>Tracheophyta</taxon>
        <taxon>Spermatophyta</taxon>
        <taxon>Magnoliopsida</taxon>
        <taxon>eudicotyledons</taxon>
        <taxon>Gunneridae</taxon>
        <taxon>Pentapetalae</taxon>
        <taxon>rosids</taxon>
        <taxon>fabids</taxon>
        <taxon>Malpighiales</taxon>
        <taxon>Salicaceae</taxon>
        <taxon>Saliceae</taxon>
        <taxon>Salix</taxon>
    </lineage>
</organism>
<dbReference type="Proteomes" id="UP000657918">
    <property type="component" value="Unassembled WGS sequence"/>
</dbReference>
<dbReference type="PROSITE" id="PS50011">
    <property type="entry name" value="PROTEIN_KINASE_DOM"/>
    <property type="match status" value="1"/>
</dbReference>
<protein>
    <recommendedName>
        <fullName evidence="2">Protein kinase domain-containing protein</fullName>
    </recommendedName>
</protein>
<evidence type="ECO:0000313" key="4">
    <source>
        <dbReference type="Proteomes" id="UP000657918"/>
    </source>
</evidence>
<dbReference type="GO" id="GO:0005524">
    <property type="term" value="F:ATP binding"/>
    <property type="evidence" value="ECO:0007669"/>
    <property type="project" value="InterPro"/>
</dbReference>
<dbReference type="InterPro" id="IPR011009">
    <property type="entry name" value="Kinase-like_dom_sf"/>
</dbReference>
<dbReference type="AlphaFoldDB" id="A0A835KGU3"/>
<dbReference type="PANTHER" id="PTHR48007:SF55">
    <property type="entry name" value="PROTEIN KINASE DOMAIN-CONTAINING PROTEIN"/>
    <property type="match status" value="1"/>
</dbReference>
<feature type="region of interest" description="Disordered" evidence="1">
    <location>
        <begin position="224"/>
        <end position="244"/>
    </location>
</feature>
<dbReference type="EMBL" id="JADGMS010000003">
    <property type="protein sequence ID" value="KAF9685921.1"/>
    <property type="molecule type" value="Genomic_DNA"/>
</dbReference>
<reference evidence="3 4" key="1">
    <citation type="submission" date="2020-10" db="EMBL/GenBank/DDBJ databases">
        <title>Plant Genome Project.</title>
        <authorList>
            <person name="Zhang R.-G."/>
        </authorList>
    </citation>
    <scope>NUCLEOTIDE SEQUENCE [LARGE SCALE GENOMIC DNA]</scope>
    <source>
        <strain evidence="3">FAFU-HL-1</strain>
        <tissue evidence="3">Leaf</tissue>
    </source>
</reference>
<gene>
    <name evidence="3" type="ORF">SADUNF_Sadunf03G0104700</name>
</gene>
<name>A0A835KGU3_9ROSI</name>
<evidence type="ECO:0000259" key="2">
    <source>
        <dbReference type="PROSITE" id="PS50011"/>
    </source>
</evidence>
<feature type="domain" description="Protein kinase" evidence="2">
    <location>
        <begin position="59"/>
        <end position="333"/>
    </location>
</feature>
<dbReference type="GO" id="GO:0004672">
    <property type="term" value="F:protein kinase activity"/>
    <property type="evidence" value="ECO:0007669"/>
    <property type="project" value="InterPro"/>
</dbReference>
<dbReference type="InterPro" id="IPR046959">
    <property type="entry name" value="PRK1-6/SRF4-like"/>
</dbReference>
<dbReference type="SUPFAM" id="SSF56112">
    <property type="entry name" value="Protein kinase-like (PK-like)"/>
    <property type="match status" value="1"/>
</dbReference>
<dbReference type="Gene3D" id="1.10.510.10">
    <property type="entry name" value="Transferase(Phosphotransferase) domain 1"/>
    <property type="match status" value="1"/>
</dbReference>
<feature type="region of interest" description="Disordered" evidence="1">
    <location>
        <begin position="1"/>
        <end position="26"/>
    </location>
</feature>
<dbReference type="Pfam" id="PF07714">
    <property type="entry name" value="PK_Tyr_Ser-Thr"/>
    <property type="match status" value="1"/>
</dbReference>
<dbReference type="OrthoDB" id="1890790at2759"/>
<proteinExistence type="predicted"/>
<dbReference type="InterPro" id="IPR000719">
    <property type="entry name" value="Prot_kinase_dom"/>
</dbReference>
<dbReference type="PANTHER" id="PTHR48007">
    <property type="entry name" value="LEUCINE-RICH REPEAT RECEPTOR-LIKE PROTEIN KINASE PXC1"/>
    <property type="match status" value="1"/>
</dbReference>
<sequence length="335" mass="37925">MLSRAFTKPKKSPKHGDNESKSGTSMLDSEDCSVGFMDDRPLFFCGESVSRLSLRETLRASVGVMGESPLGMTEKVVLLRGKVYALKRFRALHVRRREFGKRIERLAQVSKSCEYLVPVIAYLYTKRIKFVVSDYFPMGSLANLLAGGRECGHTVLDWNQRLKIALDIAQAIAFIHTQYPPYEKNMLMNVHGNIKSSNVMITVNFAARLSDYGLTQLAGELEEVSDTWQRKPPPSPESPYSDKLSQESDILNFGILLLDMLGGPRARDFRNSVMERKEEIKRGDIEFFEFTVEGKERKQAMLVLDIALKCADKVPEARPPIEQTLRRLGDVLLIK</sequence>
<accession>A0A835KGU3</accession>
<dbReference type="InterPro" id="IPR001245">
    <property type="entry name" value="Ser-Thr/Tyr_kinase_cat_dom"/>
</dbReference>
<keyword evidence="4" id="KW-1185">Reference proteome</keyword>
<comment type="caution">
    <text evidence="3">The sequence shown here is derived from an EMBL/GenBank/DDBJ whole genome shotgun (WGS) entry which is preliminary data.</text>
</comment>
<evidence type="ECO:0000313" key="3">
    <source>
        <dbReference type="EMBL" id="KAF9685921.1"/>
    </source>
</evidence>